<keyword evidence="5" id="KW-0637">Prenyltransferase</keyword>
<evidence type="ECO:0000256" key="10">
    <source>
        <dbReference type="ARBA" id="ARBA00041392"/>
    </source>
</evidence>
<dbReference type="PANTHER" id="PTHR11129:SF1">
    <property type="entry name" value="PROTEIN FARNESYLTRANSFERASE_GERANYLGERANYLTRANSFERASE TYPE-1 SUBUNIT ALPHA"/>
    <property type="match status" value="1"/>
</dbReference>
<dbReference type="FunCoup" id="A0A1Y2EK71">
    <property type="interactions" value="179"/>
</dbReference>
<keyword evidence="8" id="KW-0460">Magnesium</keyword>
<dbReference type="AlphaFoldDB" id="A0A1Y2EK71"/>
<evidence type="ECO:0000256" key="9">
    <source>
        <dbReference type="ARBA" id="ARBA00040965"/>
    </source>
</evidence>
<keyword evidence="6 15" id="KW-0808">Transferase</keyword>
<dbReference type="GeneID" id="63775387"/>
<dbReference type="Pfam" id="PF01239">
    <property type="entry name" value="PPTA"/>
    <property type="match status" value="5"/>
</dbReference>
<organism evidence="15 16">
    <name type="scientific">Pseudomassariella vexata</name>
    <dbReference type="NCBI Taxonomy" id="1141098"/>
    <lineage>
        <taxon>Eukaryota</taxon>
        <taxon>Fungi</taxon>
        <taxon>Dikarya</taxon>
        <taxon>Ascomycota</taxon>
        <taxon>Pezizomycotina</taxon>
        <taxon>Sordariomycetes</taxon>
        <taxon>Xylariomycetidae</taxon>
        <taxon>Amphisphaeriales</taxon>
        <taxon>Pseudomassariaceae</taxon>
        <taxon>Pseudomassariella</taxon>
    </lineage>
</organism>
<evidence type="ECO:0000256" key="14">
    <source>
        <dbReference type="SAM" id="MobiDB-lite"/>
    </source>
</evidence>
<dbReference type="EC" id="2.5.1.58" evidence="4"/>
<evidence type="ECO:0000256" key="13">
    <source>
        <dbReference type="ARBA" id="ARBA00043219"/>
    </source>
</evidence>
<dbReference type="GO" id="GO:0004662">
    <property type="term" value="F:CAAX-protein geranylgeranyltransferase activity"/>
    <property type="evidence" value="ECO:0007669"/>
    <property type="project" value="UniProtKB-EC"/>
</dbReference>
<dbReference type="Gene3D" id="1.25.40.120">
    <property type="entry name" value="Protein prenylyltransferase"/>
    <property type="match status" value="1"/>
</dbReference>
<evidence type="ECO:0000256" key="1">
    <source>
        <dbReference type="ARBA" id="ARBA00001946"/>
    </source>
</evidence>
<keyword evidence="7" id="KW-0677">Repeat</keyword>
<evidence type="ECO:0000256" key="4">
    <source>
        <dbReference type="ARBA" id="ARBA00012702"/>
    </source>
</evidence>
<accession>A0A1Y2EK71</accession>
<comment type="cofactor">
    <cofactor evidence="1">
        <name>Mg(2+)</name>
        <dbReference type="ChEBI" id="CHEBI:18420"/>
    </cofactor>
</comment>
<dbReference type="STRING" id="1141098.A0A1Y2EK71"/>
<dbReference type="InterPro" id="IPR002088">
    <property type="entry name" value="Prenyl_trans_a"/>
</dbReference>
<evidence type="ECO:0000256" key="2">
    <source>
        <dbReference type="ARBA" id="ARBA00006734"/>
    </source>
</evidence>
<evidence type="ECO:0000313" key="15">
    <source>
        <dbReference type="EMBL" id="ORY71706.1"/>
    </source>
</evidence>
<comment type="similarity">
    <text evidence="2">Belongs to the protein prenyltransferase subunit alpha family.</text>
</comment>
<dbReference type="InParanoid" id="A0A1Y2EK71"/>
<evidence type="ECO:0000256" key="8">
    <source>
        <dbReference type="ARBA" id="ARBA00022842"/>
    </source>
</evidence>
<name>A0A1Y2EK71_9PEZI</name>
<dbReference type="RefSeq" id="XP_040721298.1">
    <property type="nucleotide sequence ID" value="XM_040859175.1"/>
</dbReference>
<dbReference type="PANTHER" id="PTHR11129">
    <property type="entry name" value="PROTEIN FARNESYLTRANSFERASE ALPHA SUBUNIT/RAB GERANYLGERANYL TRANSFERASE ALPHA SUBUNIT"/>
    <property type="match status" value="1"/>
</dbReference>
<reference evidence="15 16" key="1">
    <citation type="submission" date="2016-07" db="EMBL/GenBank/DDBJ databases">
        <title>Pervasive Adenine N6-methylation of Active Genes in Fungi.</title>
        <authorList>
            <consortium name="DOE Joint Genome Institute"/>
            <person name="Mondo S.J."/>
            <person name="Dannebaum R.O."/>
            <person name="Kuo R.C."/>
            <person name="Labutti K."/>
            <person name="Haridas S."/>
            <person name="Kuo A."/>
            <person name="Salamov A."/>
            <person name="Ahrendt S.R."/>
            <person name="Lipzen A."/>
            <person name="Sullivan W."/>
            <person name="Andreopoulos W.B."/>
            <person name="Clum A."/>
            <person name="Lindquist E."/>
            <person name="Daum C."/>
            <person name="Ramamoorthy G.K."/>
            <person name="Gryganskyi A."/>
            <person name="Culley D."/>
            <person name="Magnuson J.K."/>
            <person name="James T.Y."/>
            <person name="O'Malley M.A."/>
            <person name="Stajich J.E."/>
            <person name="Spatafora J.W."/>
            <person name="Visel A."/>
            <person name="Grigoriev I.V."/>
        </authorList>
    </citation>
    <scope>NUCLEOTIDE SEQUENCE [LARGE SCALE GENOMIC DNA]</scope>
    <source>
        <strain evidence="15 16">CBS 129021</strain>
    </source>
</reference>
<dbReference type="PROSITE" id="PS51147">
    <property type="entry name" value="PFTA"/>
    <property type="match status" value="5"/>
</dbReference>
<evidence type="ECO:0000256" key="7">
    <source>
        <dbReference type="ARBA" id="ARBA00022737"/>
    </source>
</evidence>
<gene>
    <name evidence="15" type="ORF">BCR38DRAFT_417798</name>
</gene>
<dbReference type="GO" id="GO:0004660">
    <property type="term" value="F:protein farnesyltransferase activity"/>
    <property type="evidence" value="ECO:0007669"/>
    <property type="project" value="UniProtKB-EC"/>
</dbReference>
<feature type="region of interest" description="Disordered" evidence="14">
    <location>
        <begin position="1"/>
        <end position="23"/>
    </location>
</feature>
<evidence type="ECO:0000256" key="6">
    <source>
        <dbReference type="ARBA" id="ARBA00022679"/>
    </source>
</evidence>
<sequence length="515" mass="59652">MSQQKRASKAKTADSTGASKEPKTVYEDALHTYYLTRPFDRAYEGHGLDGMSAVDKQGWITQQSAQPGVIEELSKKTQKEILKQVSDLGIPVRRAHIKPTPDQWGKDKHGRNIGDYTLEERNVRFTKQSKLRKLTSASDRFRNRRDLVLSGLVDGNTGEPFTLEDGAVEKERVRRKEMAALKDDLYGEKRNSYSMDPDWDDVVPIPQSEPEGALAAISYPEDYAESMSYLRAVMAAQEYSPRCLKLTEDIIFMNPAHYTVWLYRFSIVQALKISILEELAWLNNVALEHLKNYQIWHHRQLLIDHYYPSIADAPDDIKILANSERDFLMQMFAEDAKNYHVWSYRQYIVHKLSMWDQVELQSIEGMIDEDVRNNSAWSHRFFLVFSNPSYATEDSHSTEHDPKVPAEIIDREIRYAQEKIKLAPQNQSPWNYLRGVLVKGGRKLGSVKGYVEEYVKDLGEESEAVRSSHALDQLADTYKEAGDKEKADLCLRRLGEKWDRIRQGYWEYRRQTLEV</sequence>
<evidence type="ECO:0000256" key="5">
    <source>
        <dbReference type="ARBA" id="ARBA00022602"/>
    </source>
</evidence>
<evidence type="ECO:0000256" key="11">
    <source>
        <dbReference type="ARBA" id="ARBA00042436"/>
    </source>
</evidence>
<evidence type="ECO:0000313" key="16">
    <source>
        <dbReference type="Proteomes" id="UP000193689"/>
    </source>
</evidence>
<dbReference type="GO" id="GO:0005953">
    <property type="term" value="C:CAAX-protein geranylgeranyltransferase complex"/>
    <property type="evidence" value="ECO:0007669"/>
    <property type="project" value="TreeGrafter"/>
</dbReference>
<protein>
    <recommendedName>
        <fullName evidence="9">Protein farnesyltransferase/geranylgeranyltransferase type-1 subunit alpha</fullName>
        <ecNumber evidence="4">2.5.1.58</ecNumber>
        <ecNumber evidence="3">2.5.1.59</ecNumber>
    </recommendedName>
    <alternativeName>
        <fullName evidence="12">CAAX farnesyltransferase subunit alpha</fullName>
    </alternativeName>
    <alternativeName>
        <fullName evidence="11">FTase-alpha</fullName>
    </alternativeName>
    <alternativeName>
        <fullName evidence="10">Ras proteins prenyltransferase subunit alpha</fullName>
    </alternativeName>
    <alternativeName>
        <fullName evidence="13">Type I protein geranyl-geranyltransferase subunit alpha</fullName>
    </alternativeName>
</protein>
<evidence type="ECO:0000256" key="12">
    <source>
        <dbReference type="ARBA" id="ARBA00043086"/>
    </source>
</evidence>
<comment type="caution">
    <text evidence="15">The sequence shown here is derived from an EMBL/GenBank/DDBJ whole genome shotgun (WGS) entry which is preliminary data.</text>
</comment>
<evidence type="ECO:0000256" key="3">
    <source>
        <dbReference type="ARBA" id="ARBA00012700"/>
    </source>
</evidence>
<dbReference type="EC" id="2.5.1.59" evidence="3"/>
<proteinExistence type="inferred from homology"/>
<dbReference type="GO" id="GO:0005965">
    <property type="term" value="C:protein farnesyltransferase complex"/>
    <property type="evidence" value="ECO:0007669"/>
    <property type="project" value="TreeGrafter"/>
</dbReference>
<dbReference type="EMBL" id="MCFJ01000001">
    <property type="protein sequence ID" value="ORY71706.1"/>
    <property type="molecule type" value="Genomic_DNA"/>
</dbReference>
<dbReference type="Proteomes" id="UP000193689">
    <property type="component" value="Unassembled WGS sequence"/>
</dbReference>
<keyword evidence="16" id="KW-1185">Reference proteome</keyword>
<dbReference type="OrthoDB" id="272289at2759"/>
<dbReference type="SUPFAM" id="SSF48439">
    <property type="entry name" value="Protein prenylyltransferase"/>
    <property type="match status" value="1"/>
</dbReference>